<name>A0ABQ8GHP3_9PEZI</name>
<proteinExistence type="predicted"/>
<keyword evidence="2" id="KW-1185">Reference proteome</keyword>
<evidence type="ECO:0000313" key="1">
    <source>
        <dbReference type="EMBL" id="KAH7055998.1"/>
    </source>
</evidence>
<sequence>MPDPRQRQHRRPAAPITALVWAWGQSRPMTAKTDAAKTCDRDCSVSGAFSTSFMSRDLDPRRSFLSAVLAKKVQKRSPRCLRTPGRRETQAARVARELTAPQRAGLPKGKQMPCTFDPLRADNNHEELTPVRLALNQVRMGAPPQRGMNL</sequence>
<comment type="caution">
    <text evidence="1">The sequence shown here is derived from an EMBL/GenBank/DDBJ whole genome shotgun (WGS) entry which is preliminary data.</text>
</comment>
<dbReference type="EMBL" id="JAGTJR010000008">
    <property type="protein sequence ID" value="KAH7055998.1"/>
    <property type="molecule type" value="Genomic_DNA"/>
</dbReference>
<protein>
    <submittedName>
        <fullName evidence="1">Uncharacterized protein</fullName>
    </submittedName>
</protein>
<gene>
    <name evidence="1" type="ORF">B0J12DRAFT_438917</name>
</gene>
<reference evidence="1 2" key="1">
    <citation type="journal article" date="2021" name="Nat. Commun.">
        <title>Genetic determinants of endophytism in the Arabidopsis root mycobiome.</title>
        <authorList>
            <person name="Mesny F."/>
            <person name="Miyauchi S."/>
            <person name="Thiergart T."/>
            <person name="Pickel B."/>
            <person name="Atanasova L."/>
            <person name="Karlsson M."/>
            <person name="Huettel B."/>
            <person name="Barry K.W."/>
            <person name="Haridas S."/>
            <person name="Chen C."/>
            <person name="Bauer D."/>
            <person name="Andreopoulos W."/>
            <person name="Pangilinan J."/>
            <person name="LaButti K."/>
            <person name="Riley R."/>
            <person name="Lipzen A."/>
            <person name="Clum A."/>
            <person name="Drula E."/>
            <person name="Henrissat B."/>
            <person name="Kohler A."/>
            <person name="Grigoriev I.V."/>
            <person name="Martin F.M."/>
            <person name="Hacquard S."/>
        </authorList>
    </citation>
    <scope>NUCLEOTIDE SEQUENCE [LARGE SCALE GENOMIC DNA]</scope>
    <source>
        <strain evidence="1 2">MPI-SDFR-AT-0080</strain>
    </source>
</reference>
<organism evidence="1 2">
    <name type="scientific">Macrophomina phaseolina</name>
    <dbReference type="NCBI Taxonomy" id="35725"/>
    <lineage>
        <taxon>Eukaryota</taxon>
        <taxon>Fungi</taxon>
        <taxon>Dikarya</taxon>
        <taxon>Ascomycota</taxon>
        <taxon>Pezizomycotina</taxon>
        <taxon>Dothideomycetes</taxon>
        <taxon>Dothideomycetes incertae sedis</taxon>
        <taxon>Botryosphaeriales</taxon>
        <taxon>Botryosphaeriaceae</taxon>
        <taxon>Macrophomina</taxon>
    </lineage>
</organism>
<dbReference type="Proteomes" id="UP000774617">
    <property type="component" value="Unassembled WGS sequence"/>
</dbReference>
<evidence type="ECO:0000313" key="2">
    <source>
        <dbReference type="Proteomes" id="UP000774617"/>
    </source>
</evidence>
<accession>A0ABQ8GHP3</accession>